<feature type="region of interest" description="Disordered" evidence="1">
    <location>
        <begin position="296"/>
        <end position="321"/>
    </location>
</feature>
<dbReference type="Gene3D" id="2.60.40.1820">
    <property type="match status" value="1"/>
</dbReference>
<dbReference type="PANTHER" id="PTHR31459">
    <property type="match status" value="1"/>
</dbReference>
<evidence type="ECO:0000313" key="2">
    <source>
        <dbReference type="EMBL" id="KAA6437791.1"/>
    </source>
</evidence>
<evidence type="ECO:0000256" key="1">
    <source>
        <dbReference type="SAM" id="MobiDB-lite"/>
    </source>
</evidence>
<dbReference type="EMBL" id="VKKZ01000010">
    <property type="protein sequence ID" value="KAA6437791.1"/>
    <property type="molecule type" value="Genomic_DNA"/>
</dbReference>
<name>A0A5M8QRD8_9BACT</name>
<dbReference type="InterPro" id="IPR045043">
    <property type="entry name" value="Lea14-like"/>
</dbReference>
<evidence type="ECO:0008006" key="6">
    <source>
        <dbReference type="Google" id="ProtNLM"/>
    </source>
</evidence>
<evidence type="ECO:0000313" key="3">
    <source>
        <dbReference type="EMBL" id="MFA1772545.1"/>
    </source>
</evidence>
<dbReference type="RefSeq" id="WP_149097411.1">
    <property type="nucleotide sequence ID" value="NZ_BMMG01000001.1"/>
</dbReference>
<comment type="caution">
    <text evidence="2">The sequence shown here is derived from an EMBL/GenBank/DDBJ whole genome shotgun (WGS) entry which is preliminary data.</text>
</comment>
<reference evidence="2 4" key="2">
    <citation type="submission" date="2019-09" db="EMBL/GenBank/DDBJ databases">
        <title>A bacterium isolated from glacier soil.</title>
        <authorList>
            <person name="Liu Q."/>
        </authorList>
    </citation>
    <scope>NUCLEOTIDE SEQUENCE [LARGE SCALE GENOMIC DNA]</scope>
    <source>
        <strain evidence="2 4">MDT1-10-3</strain>
    </source>
</reference>
<dbReference type="InterPro" id="IPR013783">
    <property type="entry name" value="Ig-like_fold"/>
</dbReference>
<protein>
    <recommendedName>
        <fullName evidence="6">LEA type 2 family protein</fullName>
    </recommendedName>
</protein>
<dbReference type="Proteomes" id="UP001570846">
    <property type="component" value="Unassembled WGS sequence"/>
</dbReference>
<dbReference type="Gene3D" id="2.60.40.10">
    <property type="entry name" value="Immunoglobulins"/>
    <property type="match status" value="1"/>
</dbReference>
<evidence type="ECO:0000313" key="5">
    <source>
        <dbReference type="Proteomes" id="UP001570846"/>
    </source>
</evidence>
<dbReference type="EMBL" id="JBGOGF010000008">
    <property type="protein sequence ID" value="MFA1772545.1"/>
    <property type="molecule type" value="Genomic_DNA"/>
</dbReference>
<proteinExistence type="predicted"/>
<dbReference type="OrthoDB" id="892699at2"/>
<dbReference type="PANTHER" id="PTHR31459:SF2">
    <property type="entry name" value="OS03G0843300 PROTEIN"/>
    <property type="match status" value="1"/>
</dbReference>
<evidence type="ECO:0000313" key="4">
    <source>
        <dbReference type="Proteomes" id="UP000323866"/>
    </source>
</evidence>
<accession>A0A5M8QRD8</accession>
<dbReference type="SUPFAM" id="SSF117070">
    <property type="entry name" value="LEA14-like"/>
    <property type="match status" value="1"/>
</dbReference>
<reference evidence="2 4" key="1">
    <citation type="submission" date="2019-07" db="EMBL/GenBank/DDBJ databases">
        <authorList>
            <person name="Qu J.-H."/>
        </authorList>
    </citation>
    <scope>NUCLEOTIDE SEQUENCE [LARGE SCALE GENOMIC DNA]</scope>
    <source>
        <strain evidence="2 4">MDT1-10-3</strain>
    </source>
</reference>
<keyword evidence="5" id="KW-1185">Reference proteome</keyword>
<sequence length="321" mass="36191">MKKAGKIILLVLLVLIVVGGVIIATTPTKKLLSFLAPEIDNIRVTDTRIGEETATMQVLMDVKPSLVSTFVDSVAYQFKLYNTTVAQGQKSFERDAQQQQQTIKFPMTMNHNTTRELVRRQVKEGEKVQAHFEAYADVPFFGRQKFDIDEDLDILIPALPGATVSNLKISDFGLDEMEMVMTMNLDNPNAFDFYIKDMKMTLNFPGKMSSVGGTVKDYLVKARSVTPIHIPAVADVKNPVKTTVKTLTGDQVWPYHMTTTMVLEPKSKVVGTIHLDAVKTGEVNVVQQVKNILETKKEEKKAEKQEKKEERQRRKEEKKVS</sequence>
<organism evidence="2 4">
    <name type="scientific">Rufibacter glacialis</name>
    <dbReference type="NCBI Taxonomy" id="1259555"/>
    <lineage>
        <taxon>Bacteria</taxon>
        <taxon>Pseudomonadati</taxon>
        <taxon>Bacteroidota</taxon>
        <taxon>Cytophagia</taxon>
        <taxon>Cytophagales</taxon>
        <taxon>Hymenobacteraceae</taxon>
        <taxon>Rufibacter</taxon>
    </lineage>
</organism>
<dbReference type="AlphaFoldDB" id="A0A5M8QRD8"/>
<dbReference type="Proteomes" id="UP000323866">
    <property type="component" value="Unassembled WGS sequence"/>
</dbReference>
<gene>
    <name evidence="3" type="ORF">ACD591_14685</name>
    <name evidence="2" type="ORF">FOE74_04640</name>
</gene>
<reference evidence="3 5" key="3">
    <citation type="submission" date="2024-08" db="EMBL/GenBank/DDBJ databases">
        <authorList>
            <person name="Wei W."/>
        </authorList>
    </citation>
    <scope>NUCLEOTIDE SEQUENCE [LARGE SCALE GENOMIC DNA]</scope>
    <source>
        <strain evidence="3 5">XU2</strain>
    </source>
</reference>